<dbReference type="SUPFAM" id="SSF48371">
    <property type="entry name" value="ARM repeat"/>
    <property type="match status" value="1"/>
</dbReference>
<accession>A0A6J1WIB7</accession>
<sequence length="320" mass="36813">MIPATTSSDTELVSHNDDLSRAIEKIEEITATAEQSTLSIEDIEKLHEEMVPKIDDVIEMTKNPNNAYKFLKDKGIDRIVIPNLDIPNAKAKTQLLLLLKILFDIAPTTINAVIPINVVDKLLDIFENEDNLALKAHVLDILYVWLPENPKVQARVMKLKGLEPFYEQISKLDTNVIHTLLDLFNKIVKEHMEIRNNKQLRNKIDTDKLSLYQRIGLIERLSTTPVCNGLLNIFEDTWSYSTKDNDVIVPVLDLIIKIKPFCLKKFQGKAKAVELFDALLKFVKEDETKEYLESFNLNASDVERTLMEYVNFFKEIKDEL</sequence>
<dbReference type="InParanoid" id="A0A6J1WIB7"/>
<dbReference type="Proteomes" id="UP001652740">
    <property type="component" value="Unplaced"/>
</dbReference>
<evidence type="ECO:0000313" key="1">
    <source>
        <dbReference type="Proteomes" id="UP001652740"/>
    </source>
</evidence>
<evidence type="ECO:0000313" key="2">
    <source>
        <dbReference type="RefSeq" id="XP_026754142.3"/>
    </source>
</evidence>
<organism evidence="1 2">
    <name type="scientific">Galleria mellonella</name>
    <name type="common">Greater wax moth</name>
    <dbReference type="NCBI Taxonomy" id="7137"/>
    <lineage>
        <taxon>Eukaryota</taxon>
        <taxon>Metazoa</taxon>
        <taxon>Ecdysozoa</taxon>
        <taxon>Arthropoda</taxon>
        <taxon>Hexapoda</taxon>
        <taxon>Insecta</taxon>
        <taxon>Pterygota</taxon>
        <taxon>Neoptera</taxon>
        <taxon>Endopterygota</taxon>
        <taxon>Lepidoptera</taxon>
        <taxon>Glossata</taxon>
        <taxon>Ditrysia</taxon>
        <taxon>Pyraloidea</taxon>
        <taxon>Pyralidae</taxon>
        <taxon>Galleriinae</taxon>
        <taxon>Galleria</taxon>
    </lineage>
</organism>
<keyword evidence="1" id="KW-1185">Reference proteome</keyword>
<dbReference type="InterPro" id="IPR011989">
    <property type="entry name" value="ARM-like"/>
</dbReference>
<dbReference type="Gene3D" id="1.25.10.10">
    <property type="entry name" value="Leucine-rich Repeat Variant"/>
    <property type="match status" value="1"/>
</dbReference>
<dbReference type="KEGG" id="gmw:113514295"/>
<dbReference type="GeneID" id="113514295"/>
<dbReference type="RefSeq" id="XP_026754142.3">
    <property type="nucleotide sequence ID" value="XM_026898341.3"/>
</dbReference>
<reference evidence="2" key="1">
    <citation type="submission" date="2025-08" db="UniProtKB">
        <authorList>
            <consortium name="RefSeq"/>
        </authorList>
    </citation>
    <scope>IDENTIFICATION</scope>
    <source>
        <tissue evidence="2">Whole larvae</tissue>
    </source>
</reference>
<name>A0A6J1WIB7_GALME</name>
<dbReference type="InterPro" id="IPR016024">
    <property type="entry name" value="ARM-type_fold"/>
</dbReference>
<dbReference type="AlphaFoldDB" id="A0A6J1WIB7"/>
<protein>
    <submittedName>
        <fullName evidence="2">Uncharacterized protein LOC113514295</fullName>
    </submittedName>
</protein>
<gene>
    <name evidence="2" type="primary">LOC113514295</name>
</gene>
<proteinExistence type="predicted"/>